<gene>
    <name evidence="1" type="ORF">L2E82_04560</name>
</gene>
<organism evidence="1 2">
    <name type="scientific">Cichorium intybus</name>
    <name type="common">Chicory</name>
    <dbReference type="NCBI Taxonomy" id="13427"/>
    <lineage>
        <taxon>Eukaryota</taxon>
        <taxon>Viridiplantae</taxon>
        <taxon>Streptophyta</taxon>
        <taxon>Embryophyta</taxon>
        <taxon>Tracheophyta</taxon>
        <taxon>Spermatophyta</taxon>
        <taxon>Magnoliopsida</taxon>
        <taxon>eudicotyledons</taxon>
        <taxon>Gunneridae</taxon>
        <taxon>Pentapetalae</taxon>
        <taxon>asterids</taxon>
        <taxon>campanulids</taxon>
        <taxon>Asterales</taxon>
        <taxon>Asteraceae</taxon>
        <taxon>Cichorioideae</taxon>
        <taxon>Cichorieae</taxon>
        <taxon>Cichoriinae</taxon>
        <taxon>Cichorium</taxon>
    </lineage>
</organism>
<dbReference type="EMBL" id="CM042009">
    <property type="protein sequence ID" value="KAI3791025.1"/>
    <property type="molecule type" value="Genomic_DNA"/>
</dbReference>
<name>A0ACB9H5L5_CICIN</name>
<sequence length="148" mass="16804">MDHFRTIINKNSSHPSKNSREKSAVHEDKKEQEITARNSATHQQKVDAIKNIIVDTNIQKENENLKYLKKLMEVYGEVMDPLHASSQVIQSEEQFDDEVQLPQVVPKGTAKNRAKKSSSSTVSEKVDVSVPSVRWELMNEAFSASCFM</sequence>
<reference evidence="1 2" key="2">
    <citation type="journal article" date="2022" name="Mol. Ecol. Resour.">
        <title>The genomes of chicory, endive, great burdock and yacon provide insights into Asteraceae paleo-polyploidization history and plant inulin production.</title>
        <authorList>
            <person name="Fan W."/>
            <person name="Wang S."/>
            <person name="Wang H."/>
            <person name="Wang A."/>
            <person name="Jiang F."/>
            <person name="Liu H."/>
            <person name="Zhao H."/>
            <person name="Xu D."/>
            <person name="Zhang Y."/>
        </authorList>
    </citation>
    <scope>NUCLEOTIDE SEQUENCE [LARGE SCALE GENOMIC DNA]</scope>
    <source>
        <strain evidence="2">cv. Punajuju</strain>
        <tissue evidence="1">Leaves</tissue>
    </source>
</reference>
<evidence type="ECO:0000313" key="1">
    <source>
        <dbReference type="EMBL" id="KAI3791025.1"/>
    </source>
</evidence>
<proteinExistence type="predicted"/>
<comment type="caution">
    <text evidence="1">The sequence shown here is derived from an EMBL/GenBank/DDBJ whole genome shotgun (WGS) entry which is preliminary data.</text>
</comment>
<keyword evidence="2" id="KW-1185">Reference proteome</keyword>
<protein>
    <submittedName>
        <fullName evidence="1">Uncharacterized protein</fullName>
    </submittedName>
</protein>
<reference evidence="2" key="1">
    <citation type="journal article" date="2022" name="Mol. Ecol. Resour.">
        <title>The genomes of chicory, endive, great burdock and yacon provide insights into Asteraceae palaeo-polyploidization history and plant inulin production.</title>
        <authorList>
            <person name="Fan W."/>
            <person name="Wang S."/>
            <person name="Wang H."/>
            <person name="Wang A."/>
            <person name="Jiang F."/>
            <person name="Liu H."/>
            <person name="Zhao H."/>
            <person name="Xu D."/>
            <person name="Zhang Y."/>
        </authorList>
    </citation>
    <scope>NUCLEOTIDE SEQUENCE [LARGE SCALE GENOMIC DNA]</scope>
    <source>
        <strain evidence="2">cv. Punajuju</strain>
    </source>
</reference>
<dbReference type="Proteomes" id="UP001055811">
    <property type="component" value="Linkage Group LG01"/>
</dbReference>
<evidence type="ECO:0000313" key="2">
    <source>
        <dbReference type="Proteomes" id="UP001055811"/>
    </source>
</evidence>
<accession>A0ACB9H5L5</accession>